<keyword evidence="4" id="KW-1185">Reference proteome</keyword>
<accession>A0ABW5TVP8</accession>
<dbReference type="Proteomes" id="UP001597546">
    <property type="component" value="Unassembled WGS sequence"/>
</dbReference>
<gene>
    <name evidence="3" type="ORF">ACFSSE_16670</name>
</gene>
<keyword evidence="1" id="KW-0812">Transmembrane</keyword>
<dbReference type="InterPro" id="IPR015947">
    <property type="entry name" value="PUA-like_sf"/>
</dbReference>
<keyword evidence="1" id="KW-0472">Membrane</keyword>
<organism evidence="3 4">
    <name type="scientific">Pedobacter alpinus</name>
    <dbReference type="NCBI Taxonomy" id="1590643"/>
    <lineage>
        <taxon>Bacteria</taxon>
        <taxon>Pseudomonadati</taxon>
        <taxon>Bacteroidota</taxon>
        <taxon>Sphingobacteriia</taxon>
        <taxon>Sphingobacteriales</taxon>
        <taxon>Sphingobacteriaceae</taxon>
        <taxon>Pedobacter</taxon>
    </lineage>
</organism>
<dbReference type="RefSeq" id="WP_379046361.1">
    <property type="nucleotide sequence ID" value="NZ_JBHSKW010000058.1"/>
</dbReference>
<dbReference type="Pfam" id="PF04266">
    <property type="entry name" value="ASCH"/>
    <property type="match status" value="1"/>
</dbReference>
<evidence type="ECO:0000259" key="2">
    <source>
        <dbReference type="Pfam" id="PF04266"/>
    </source>
</evidence>
<evidence type="ECO:0000313" key="3">
    <source>
        <dbReference type="EMBL" id="MFD2733346.1"/>
    </source>
</evidence>
<feature type="transmembrane region" description="Helical" evidence="1">
    <location>
        <begin position="6"/>
        <end position="22"/>
    </location>
</feature>
<protein>
    <submittedName>
        <fullName evidence="3">ASCH domain-containing protein</fullName>
    </submittedName>
</protein>
<dbReference type="EMBL" id="JBHULV010000052">
    <property type="protein sequence ID" value="MFD2733346.1"/>
    <property type="molecule type" value="Genomic_DNA"/>
</dbReference>
<dbReference type="Gene3D" id="2.30.130.30">
    <property type="entry name" value="Hypothetical protein"/>
    <property type="match status" value="1"/>
</dbReference>
<keyword evidence="1" id="KW-1133">Transmembrane helix</keyword>
<evidence type="ECO:0000256" key="1">
    <source>
        <dbReference type="SAM" id="Phobius"/>
    </source>
</evidence>
<name>A0ABW5TVP8_9SPHI</name>
<dbReference type="SUPFAM" id="SSF88697">
    <property type="entry name" value="PUA domain-like"/>
    <property type="match status" value="1"/>
</dbReference>
<evidence type="ECO:0000313" key="4">
    <source>
        <dbReference type="Proteomes" id="UP001597546"/>
    </source>
</evidence>
<sequence>MINIPITIILSFFLGVFLCFFIKRRRIADAQKTKLKTKNSKVKKIKIATPQLAITRAISVRQPYAEMIILGLKKEEYRSIPTNIRERIYIYASNTLDFDKDYFKQTGKKEEDLERGYLIGTVEIVECKGTKEKGFAWQLENPERLITPIKPLKKPQPVWFKPF</sequence>
<dbReference type="InterPro" id="IPR007374">
    <property type="entry name" value="ASCH_domain"/>
</dbReference>
<feature type="domain" description="ASCH" evidence="2">
    <location>
        <begin position="58"/>
        <end position="130"/>
    </location>
</feature>
<reference evidence="4" key="1">
    <citation type="journal article" date="2019" name="Int. J. Syst. Evol. Microbiol.">
        <title>The Global Catalogue of Microorganisms (GCM) 10K type strain sequencing project: providing services to taxonomists for standard genome sequencing and annotation.</title>
        <authorList>
            <consortium name="The Broad Institute Genomics Platform"/>
            <consortium name="The Broad Institute Genome Sequencing Center for Infectious Disease"/>
            <person name="Wu L."/>
            <person name="Ma J."/>
        </authorList>
    </citation>
    <scope>NUCLEOTIDE SEQUENCE [LARGE SCALE GENOMIC DNA]</scope>
    <source>
        <strain evidence="4">KCTC 42456</strain>
    </source>
</reference>
<proteinExistence type="predicted"/>
<comment type="caution">
    <text evidence="3">The sequence shown here is derived from an EMBL/GenBank/DDBJ whole genome shotgun (WGS) entry which is preliminary data.</text>
</comment>